<proteinExistence type="predicted"/>
<dbReference type="GeneID" id="23611616"/>
<accession>A0A087SE87</accession>
<protein>
    <submittedName>
        <fullName evidence="1">Uncharacterized protein</fullName>
    </submittedName>
</protein>
<organism evidence="1 2">
    <name type="scientific">Auxenochlorella protothecoides</name>
    <name type="common">Green microalga</name>
    <name type="synonym">Chlorella protothecoides</name>
    <dbReference type="NCBI Taxonomy" id="3075"/>
    <lineage>
        <taxon>Eukaryota</taxon>
        <taxon>Viridiplantae</taxon>
        <taxon>Chlorophyta</taxon>
        <taxon>core chlorophytes</taxon>
        <taxon>Trebouxiophyceae</taxon>
        <taxon>Chlorellales</taxon>
        <taxon>Chlorellaceae</taxon>
        <taxon>Auxenochlorella</taxon>
    </lineage>
</organism>
<sequence>MSIGRECVHARFRLCEVNCAMEVWATGRDLGTAFSCAWRRVSNAAAHYSWEGDMASSFQTCAARRLLCHIAWASPCICVLSSHRALPHPRDFPPLRPTTTFIRACLSLGKRHAWIHDLTPNSSFVTPA</sequence>
<keyword evidence="2" id="KW-1185">Reference proteome</keyword>
<dbReference type="EMBL" id="KL662104">
    <property type="protein sequence ID" value="KFM24041.1"/>
    <property type="molecule type" value="Genomic_DNA"/>
</dbReference>
<dbReference type="AlphaFoldDB" id="A0A087SE87"/>
<dbReference type="Proteomes" id="UP000028924">
    <property type="component" value="Unassembled WGS sequence"/>
</dbReference>
<evidence type="ECO:0000313" key="2">
    <source>
        <dbReference type="Proteomes" id="UP000028924"/>
    </source>
</evidence>
<reference evidence="1 2" key="1">
    <citation type="journal article" date="2014" name="BMC Genomics">
        <title>Oil accumulation mechanisms of the oleaginous microalga Chlorella protothecoides revealed through its genome, transcriptomes, and proteomes.</title>
        <authorList>
            <person name="Gao C."/>
            <person name="Wang Y."/>
            <person name="Shen Y."/>
            <person name="Yan D."/>
            <person name="He X."/>
            <person name="Dai J."/>
            <person name="Wu Q."/>
        </authorList>
    </citation>
    <scope>NUCLEOTIDE SEQUENCE [LARGE SCALE GENOMIC DNA]</scope>
    <source>
        <strain evidence="1 2">0710</strain>
    </source>
</reference>
<name>A0A087SE87_AUXPR</name>
<gene>
    <name evidence="1" type="ORF">F751_0225</name>
</gene>
<evidence type="ECO:0000313" key="1">
    <source>
        <dbReference type="EMBL" id="KFM24041.1"/>
    </source>
</evidence>
<dbReference type="KEGG" id="apro:F751_0225"/>
<dbReference type="RefSeq" id="XP_011396922.1">
    <property type="nucleotide sequence ID" value="XM_011398620.1"/>
</dbReference>